<dbReference type="HOGENOM" id="CLU_065609_0_0_5"/>
<comment type="caution">
    <text evidence="2">The sequence shown here is derived from an EMBL/GenBank/DDBJ whole genome shotgun (WGS) entry which is preliminary data.</text>
</comment>
<dbReference type="OrthoDB" id="9808254at2"/>
<dbReference type="InterPro" id="IPR036249">
    <property type="entry name" value="Thioredoxin-like_sf"/>
</dbReference>
<dbReference type="Proteomes" id="UP000004291">
    <property type="component" value="Chromosome"/>
</dbReference>
<dbReference type="SUPFAM" id="SSF52833">
    <property type="entry name" value="Thioredoxin-like"/>
    <property type="match status" value="1"/>
</dbReference>
<dbReference type="PANTHER" id="PTHR36057">
    <property type="match status" value="1"/>
</dbReference>
<dbReference type="Pfam" id="PF06764">
    <property type="entry name" value="DUF1223"/>
    <property type="match status" value="1"/>
</dbReference>
<proteinExistence type="predicted"/>
<evidence type="ECO:0000313" key="3">
    <source>
        <dbReference type="Proteomes" id="UP000004291"/>
    </source>
</evidence>
<reference evidence="2 3" key="1">
    <citation type="submission" date="2007-10" db="EMBL/GenBank/DDBJ databases">
        <authorList>
            <person name="Wagner-Dobler I."/>
            <person name="Ferriera S."/>
            <person name="Johnson J."/>
            <person name="Kravitz S."/>
            <person name="Beeson K."/>
            <person name="Sutton G."/>
            <person name="Rogers Y.-H."/>
            <person name="Friedman R."/>
            <person name="Frazier M."/>
            <person name="Venter J.C."/>
        </authorList>
    </citation>
    <scope>NUCLEOTIDE SEQUENCE [LARGE SCALE GENOMIC DNA]</scope>
    <source>
        <strain evidence="2 3">DFL-43</strain>
    </source>
</reference>
<name>A9CU49_HOEPD</name>
<sequence length="253" mass="26394">MTARTLFHALALPLIAAMALAGPLRATAEAGDFIGVVELFTSQGCSSCPPADAELAKMADKGNVLALSYHVDYWNYLGWVDTLASKASTERQYGYAHTLKRKNVYTPQAVVNGRDHANGADPAAVNALINKLSAIDEGLNVTVDAAYDNDGLTISIGEGEGKADIVVVYFDDSNTVDITRGENAGSTITYRHSVRDIETVGMWNGTAKSLTLPASVLSAKAGTGCAILLQVVGRDGSPGAILGAAMITSDETG</sequence>
<dbReference type="STRING" id="411684.HPDFL43_18177"/>
<dbReference type="PANTHER" id="PTHR36057:SF1">
    <property type="entry name" value="LIPOPROTEIN LIPID ATTACHMENT SITE-LIKE PROTEIN, PUTATIVE (DUF1223)-RELATED"/>
    <property type="match status" value="1"/>
</dbReference>
<dbReference type="EMBL" id="ABIA03000005">
    <property type="protein sequence ID" value="EDQ35148.2"/>
    <property type="molecule type" value="Genomic_DNA"/>
</dbReference>
<reference evidence="2 3" key="2">
    <citation type="submission" date="2012-06" db="EMBL/GenBank/DDBJ databases">
        <authorList>
            <person name="Fiebig A."/>
        </authorList>
    </citation>
    <scope>NUCLEOTIDE SEQUENCE [LARGE SCALE GENOMIC DNA]</scope>
    <source>
        <strain evidence="2 3">DFL-43</strain>
    </source>
</reference>
<organism evidence="2 3">
    <name type="scientific">Hoeflea phototrophica (strain DSM 17068 / NCIMB 14078 / DFL-43)</name>
    <dbReference type="NCBI Taxonomy" id="411684"/>
    <lineage>
        <taxon>Bacteria</taxon>
        <taxon>Pseudomonadati</taxon>
        <taxon>Pseudomonadota</taxon>
        <taxon>Alphaproteobacteria</taxon>
        <taxon>Hyphomicrobiales</taxon>
        <taxon>Rhizobiaceae</taxon>
        <taxon>Hoeflea</taxon>
    </lineage>
</organism>
<feature type="chain" id="PRO_5002736760" evidence="1">
    <location>
        <begin position="22"/>
        <end position="253"/>
    </location>
</feature>
<feature type="signal peptide" evidence="1">
    <location>
        <begin position="1"/>
        <end position="21"/>
    </location>
</feature>
<gene>
    <name evidence="2" type="ORF">HPDFL43_18177</name>
</gene>
<dbReference type="InterPro" id="IPR010634">
    <property type="entry name" value="DUF1223"/>
</dbReference>
<evidence type="ECO:0000256" key="1">
    <source>
        <dbReference type="SAM" id="SignalP"/>
    </source>
</evidence>
<dbReference type="AlphaFoldDB" id="A9CU49"/>
<dbReference type="RefSeq" id="WP_040450653.1">
    <property type="nucleotide sequence ID" value="NZ_CM002917.1"/>
</dbReference>
<dbReference type="eggNOG" id="COG5429">
    <property type="taxonomic scope" value="Bacteria"/>
</dbReference>
<keyword evidence="3" id="KW-1185">Reference proteome</keyword>
<accession>A9CU49</accession>
<keyword evidence="1" id="KW-0732">Signal</keyword>
<evidence type="ECO:0000313" key="2">
    <source>
        <dbReference type="EMBL" id="EDQ35148.2"/>
    </source>
</evidence>
<protein>
    <submittedName>
        <fullName evidence="2">Putative secreted protein</fullName>
    </submittedName>
</protein>